<reference evidence="1" key="1">
    <citation type="journal article" date="2019" name="bioRxiv">
        <title>The Genome of the Zebra Mussel, Dreissena polymorpha: A Resource for Invasive Species Research.</title>
        <authorList>
            <person name="McCartney M.A."/>
            <person name="Auch B."/>
            <person name="Kono T."/>
            <person name="Mallez S."/>
            <person name="Zhang Y."/>
            <person name="Obille A."/>
            <person name="Becker A."/>
            <person name="Abrahante J.E."/>
            <person name="Garbe J."/>
            <person name="Badalamenti J.P."/>
            <person name="Herman A."/>
            <person name="Mangelson H."/>
            <person name="Liachko I."/>
            <person name="Sullivan S."/>
            <person name="Sone E.D."/>
            <person name="Koren S."/>
            <person name="Silverstein K.A.T."/>
            <person name="Beckman K.B."/>
            <person name="Gohl D.M."/>
        </authorList>
    </citation>
    <scope>NUCLEOTIDE SEQUENCE</scope>
    <source>
        <strain evidence="1">Duluth1</strain>
        <tissue evidence="1">Whole animal</tissue>
    </source>
</reference>
<dbReference type="Proteomes" id="UP000828390">
    <property type="component" value="Unassembled WGS sequence"/>
</dbReference>
<accession>A0A9D4L7Z3</accession>
<evidence type="ECO:0000313" key="2">
    <source>
        <dbReference type="Proteomes" id="UP000828390"/>
    </source>
</evidence>
<dbReference type="CDD" id="cd10442">
    <property type="entry name" value="GIY-YIG_PLEs"/>
    <property type="match status" value="1"/>
</dbReference>
<comment type="caution">
    <text evidence="1">The sequence shown here is derived from an EMBL/GenBank/DDBJ whole genome shotgun (WGS) entry which is preliminary data.</text>
</comment>
<keyword evidence="2" id="KW-1185">Reference proteome</keyword>
<sequence length="174" mass="20264">MSMTLIPAYPLVAFRRDCNLQDILVHKKHNRMFFRKPNMSGPCGAQRCAICPYMMTADYFTDPSGRKYSVRNNVDCKSSNVVYAINCRRCRKYVYVGETGGTLYQRHLLSLSRIRTQHSDPVAEHFYTDGHSMDDFQIMGLEKLNGSAEYRKTIEQLWKAKLRTYRPYGINVQE</sequence>
<reference evidence="1" key="2">
    <citation type="submission" date="2020-11" db="EMBL/GenBank/DDBJ databases">
        <authorList>
            <person name="McCartney M.A."/>
            <person name="Auch B."/>
            <person name="Kono T."/>
            <person name="Mallez S."/>
            <person name="Becker A."/>
            <person name="Gohl D.M."/>
            <person name="Silverstein K.A.T."/>
            <person name="Koren S."/>
            <person name="Bechman K.B."/>
            <person name="Herman A."/>
            <person name="Abrahante J.E."/>
            <person name="Garbe J."/>
        </authorList>
    </citation>
    <scope>NUCLEOTIDE SEQUENCE</scope>
    <source>
        <strain evidence="1">Duluth1</strain>
        <tissue evidence="1">Whole animal</tissue>
    </source>
</reference>
<organism evidence="1 2">
    <name type="scientific">Dreissena polymorpha</name>
    <name type="common">Zebra mussel</name>
    <name type="synonym">Mytilus polymorpha</name>
    <dbReference type="NCBI Taxonomy" id="45954"/>
    <lineage>
        <taxon>Eukaryota</taxon>
        <taxon>Metazoa</taxon>
        <taxon>Spiralia</taxon>
        <taxon>Lophotrochozoa</taxon>
        <taxon>Mollusca</taxon>
        <taxon>Bivalvia</taxon>
        <taxon>Autobranchia</taxon>
        <taxon>Heteroconchia</taxon>
        <taxon>Euheterodonta</taxon>
        <taxon>Imparidentia</taxon>
        <taxon>Neoheterodontei</taxon>
        <taxon>Myida</taxon>
        <taxon>Dreissenoidea</taxon>
        <taxon>Dreissenidae</taxon>
        <taxon>Dreissena</taxon>
    </lineage>
</organism>
<name>A0A9D4L7Z3_DREPO</name>
<proteinExistence type="predicted"/>
<dbReference type="AlphaFoldDB" id="A0A9D4L7Z3"/>
<protein>
    <submittedName>
        <fullName evidence="1">Uncharacterized protein</fullName>
    </submittedName>
</protein>
<gene>
    <name evidence="1" type="ORF">DPMN_094754</name>
</gene>
<evidence type="ECO:0000313" key="1">
    <source>
        <dbReference type="EMBL" id="KAH3852252.1"/>
    </source>
</evidence>
<dbReference type="InterPro" id="IPR035901">
    <property type="entry name" value="GIY-YIG_endonuc_sf"/>
</dbReference>
<dbReference type="Gene3D" id="3.40.1440.10">
    <property type="entry name" value="GIY-YIG endonuclease"/>
    <property type="match status" value="1"/>
</dbReference>
<dbReference type="EMBL" id="JAIWYP010000003">
    <property type="protein sequence ID" value="KAH3852252.1"/>
    <property type="molecule type" value="Genomic_DNA"/>
</dbReference>